<dbReference type="Pfam" id="PF00300">
    <property type="entry name" value="His_Phos_1"/>
    <property type="match status" value="1"/>
</dbReference>
<dbReference type="PROSITE" id="PS00175">
    <property type="entry name" value="PG_MUTASE"/>
    <property type="match status" value="1"/>
</dbReference>
<sequence length="231" mass="27343">MFFPHVPYPKLVVVVRHGESEGNVRSHEERTAWEVSTNRYKLTDRGRAQCEITGAWLREHVPSPDRIVRSYYARTNETAALLYPNAEIREDELLAEKDGGIWAVRTIDQIRDQAPWELDRRERMGHYHYRPIGGENMPDVETRVRAFRRSMRLHHTGKGSVVIVGHGHWILLWRKRNEGFSIEETERRYQEDEVAENASVLLYHNTWHPDGYFYLQHDPEVDYIIPWEGKL</sequence>
<dbReference type="SMART" id="SM00855">
    <property type="entry name" value="PGAM"/>
    <property type="match status" value="1"/>
</dbReference>
<dbReference type="EMBL" id="PFWU01000005">
    <property type="protein sequence ID" value="PJA46258.1"/>
    <property type="molecule type" value="Genomic_DNA"/>
</dbReference>
<dbReference type="InterPro" id="IPR029033">
    <property type="entry name" value="His_PPase_superfam"/>
</dbReference>
<dbReference type="GO" id="GO:0003824">
    <property type="term" value="F:catalytic activity"/>
    <property type="evidence" value="ECO:0007669"/>
    <property type="project" value="InterPro"/>
</dbReference>
<dbReference type="PANTHER" id="PTHR46192">
    <property type="entry name" value="BROAD-RANGE ACID PHOSPHATASE DET1"/>
    <property type="match status" value="1"/>
</dbReference>
<name>A0A2M7XEF2_9BACT</name>
<dbReference type="Proteomes" id="UP000229385">
    <property type="component" value="Unassembled WGS sequence"/>
</dbReference>
<reference evidence="2" key="1">
    <citation type="submission" date="2017-09" db="EMBL/GenBank/DDBJ databases">
        <title>Depth-based differentiation of microbial function through sediment-hosted aquifers and enrichment of novel symbionts in the deep terrestrial subsurface.</title>
        <authorList>
            <person name="Probst A.J."/>
            <person name="Ladd B."/>
            <person name="Jarett J.K."/>
            <person name="Geller-Mcgrath D.E."/>
            <person name="Sieber C.M.K."/>
            <person name="Emerson J.B."/>
            <person name="Anantharaman K."/>
            <person name="Thomas B.C."/>
            <person name="Malmstrom R."/>
            <person name="Stieglmeier M."/>
            <person name="Klingl A."/>
            <person name="Woyke T."/>
            <person name="Ryan C.M."/>
            <person name="Banfield J.F."/>
        </authorList>
    </citation>
    <scope>NUCLEOTIDE SEQUENCE [LARGE SCALE GENOMIC DNA]</scope>
</reference>
<dbReference type="SUPFAM" id="SSF53254">
    <property type="entry name" value="Phosphoglycerate mutase-like"/>
    <property type="match status" value="1"/>
</dbReference>
<evidence type="ECO:0000313" key="2">
    <source>
        <dbReference type="Proteomes" id="UP000229385"/>
    </source>
</evidence>
<organism evidence="1 2">
    <name type="scientific">Candidatus Uhrbacteria bacterium CG_4_9_14_3_um_filter_50_9</name>
    <dbReference type="NCBI Taxonomy" id="1975035"/>
    <lineage>
        <taxon>Bacteria</taxon>
        <taxon>Candidatus Uhriibacteriota</taxon>
    </lineage>
</organism>
<dbReference type="AlphaFoldDB" id="A0A2M7XEF2"/>
<proteinExistence type="predicted"/>
<gene>
    <name evidence="1" type="ORF">CO174_00410</name>
</gene>
<dbReference type="InterPro" id="IPR013078">
    <property type="entry name" value="His_Pase_superF_clade-1"/>
</dbReference>
<evidence type="ECO:0000313" key="1">
    <source>
        <dbReference type="EMBL" id="PJA46258.1"/>
    </source>
</evidence>
<dbReference type="InterPro" id="IPR001345">
    <property type="entry name" value="PG/BPGM_mutase_AS"/>
</dbReference>
<dbReference type="CDD" id="cd07067">
    <property type="entry name" value="HP_PGM_like"/>
    <property type="match status" value="1"/>
</dbReference>
<dbReference type="InterPro" id="IPR052765">
    <property type="entry name" value="PGM-Related"/>
</dbReference>
<protein>
    <submittedName>
        <fullName evidence="1">Uncharacterized protein</fullName>
    </submittedName>
</protein>
<comment type="caution">
    <text evidence="1">The sequence shown here is derived from an EMBL/GenBank/DDBJ whole genome shotgun (WGS) entry which is preliminary data.</text>
</comment>
<accession>A0A2M7XEF2</accession>
<dbReference type="Gene3D" id="3.40.50.1240">
    <property type="entry name" value="Phosphoglycerate mutase-like"/>
    <property type="match status" value="1"/>
</dbReference>